<comment type="caution">
    <text evidence="1">The sequence shown here is derived from an EMBL/GenBank/DDBJ whole genome shotgun (WGS) entry which is preliminary data.</text>
</comment>
<sequence>MELGLLSVLSDPVLELLSFSVDGIDIHGDFQLSIDRTNLRLDDEVMGPYNSVFLESAAELYLLEVLRNVE</sequence>
<dbReference type="AlphaFoldDB" id="M0D0D6"/>
<keyword evidence="2" id="KW-1185">Reference proteome</keyword>
<dbReference type="InParanoid" id="M0D0D6"/>
<accession>M0D0D6</accession>
<proteinExistence type="predicted"/>
<dbReference type="Proteomes" id="UP000011513">
    <property type="component" value="Unassembled WGS sequence"/>
</dbReference>
<organism evidence="1 2">
    <name type="scientific">Halogeometricum pallidum JCM 14848</name>
    <dbReference type="NCBI Taxonomy" id="1227487"/>
    <lineage>
        <taxon>Archaea</taxon>
        <taxon>Methanobacteriati</taxon>
        <taxon>Methanobacteriota</taxon>
        <taxon>Stenosarchaea group</taxon>
        <taxon>Halobacteria</taxon>
        <taxon>Halobacteriales</taxon>
        <taxon>Haloferacaceae</taxon>
        <taxon>Halogeometricum</taxon>
    </lineage>
</organism>
<reference evidence="1 2" key="1">
    <citation type="journal article" date="2014" name="PLoS Genet.">
        <title>Phylogenetically driven sequencing of extremely halophilic archaea reveals strategies for static and dynamic osmo-response.</title>
        <authorList>
            <person name="Becker E.A."/>
            <person name="Seitzer P.M."/>
            <person name="Tritt A."/>
            <person name="Larsen D."/>
            <person name="Krusor M."/>
            <person name="Yao A.I."/>
            <person name="Wu D."/>
            <person name="Madern D."/>
            <person name="Eisen J.A."/>
            <person name="Darling A.E."/>
            <person name="Facciotti M.T."/>
        </authorList>
    </citation>
    <scope>NUCLEOTIDE SEQUENCE [LARGE SCALE GENOMIC DNA]</scope>
    <source>
        <strain evidence="1 2">JCM 14848</strain>
    </source>
</reference>
<evidence type="ECO:0000313" key="2">
    <source>
        <dbReference type="Proteomes" id="UP000011513"/>
    </source>
</evidence>
<dbReference type="eggNOG" id="ENOG502N5M3">
    <property type="taxonomic scope" value="Archaea"/>
</dbReference>
<protein>
    <submittedName>
        <fullName evidence="1">Uncharacterized protein</fullName>
    </submittedName>
</protein>
<evidence type="ECO:0000313" key="1">
    <source>
        <dbReference type="EMBL" id="ELZ28961.1"/>
    </source>
</evidence>
<dbReference type="EMBL" id="AOIV01000035">
    <property type="protein sequence ID" value="ELZ28961.1"/>
    <property type="molecule type" value="Genomic_DNA"/>
</dbReference>
<gene>
    <name evidence="1" type="ORF">C474_13704</name>
</gene>
<name>M0D0D6_HALPD</name>